<proteinExistence type="predicted"/>
<reference evidence="1" key="1">
    <citation type="journal article" date="2014" name="Front. Microbiol.">
        <title>High frequency of phylogenetically diverse reductive dehalogenase-homologous genes in deep subseafloor sedimentary metagenomes.</title>
        <authorList>
            <person name="Kawai M."/>
            <person name="Futagami T."/>
            <person name="Toyoda A."/>
            <person name="Takaki Y."/>
            <person name="Nishi S."/>
            <person name="Hori S."/>
            <person name="Arai W."/>
            <person name="Tsubouchi T."/>
            <person name="Morono Y."/>
            <person name="Uchiyama I."/>
            <person name="Ito T."/>
            <person name="Fujiyama A."/>
            <person name="Inagaki F."/>
            <person name="Takami H."/>
        </authorList>
    </citation>
    <scope>NUCLEOTIDE SEQUENCE</scope>
    <source>
        <strain evidence="1">Expedition CK06-06</strain>
    </source>
</reference>
<feature type="non-terminal residue" evidence="1">
    <location>
        <position position="1"/>
    </location>
</feature>
<name>X1HJR2_9ZZZZ</name>
<gene>
    <name evidence="1" type="ORF">S03H2_38157</name>
</gene>
<protein>
    <submittedName>
        <fullName evidence="1">Uncharacterized protein</fullName>
    </submittedName>
</protein>
<evidence type="ECO:0000313" key="1">
    <source>
        <dbReference type="EMBL" id="GAH54064.1"/>
    </source>
</evidence>
<dbReference type="AlphaFoldDB" id="X1HJR2"/>
<comment type="caution">
    <text evidence="1">The sequence shown here is derived from an EMBL/GenBank/DDBJ whole genome shotgun (WGS) entry which is preliminary data.</text>
</comment>
<organism evidence="1">
    <name type="scientific">marine sediment metagenome</name>
    <dbReference type="NCBI Taxonomy" id="412755"/>
    <lineage>
        <taxon>unclassified sequences</taxon>
        <taxon>metagenomes</taxon>
        <taxon>ecological metagenomes</taxon>
    </lineage>
</organism>
<accession>X1HJR2</accession>
<sequence length="135" mass="16254">EEKDFVLGEVSSNLFPEVEPNLWAKFLVFVFPGFKDKVKLAIEKPWDFGPTARVKFYPSEMVKEEMYKKMFEDKETEKQKTYELACYIFEEFSKENLKQYIKEIKDLKYPEGSDEENEKIEWLDIFNGMLEYLNK</sequence>
<dbReference type="EMBL" id="BARU01023518">
    <property type="protein sequence ID" value="GAH54064.1"/>
    <property type="molecule type" value="Genomic_DNA"/>
</dbReference>